<feature type="domain" description="PI3K/PI4K catalytic" evidence="1">
    <location>
        <begin position="1"/>
        <end position="250"/>
    </location>
</feature>
<dbReference type="STRING" id="231916.A0A409W9G5"/>
<dbReference type="AlphaFoldDB" id="A0A409W9G5"/>
<dbReference type="InParanoid" id="A0A409W9G5"/>
<dbReference type="OrthoDB" id="5570127at2759"/>
<dbReference type="InterPro" id="IPR036940">
    <property type="entry name" value="PI3/4_kinase_cat_sf"/>
</dbReference>
<reference evidence="2 3" key="1">
    <citation type="journal article" date="2018" name="Evol. Lett.">
        <title>Horizontal gene cluster transfer increased hallucinogenic mushroom diversity.</title>
        <authorList>
            <person name="Reynolds H.T."/>
            <person name="Vijayakumar V."/>
            <person name="Gluck-Thaler E."/>
            <person name="Korotkin H.B."/>
            <person name="Matheny P.B."/>
            <person name="Slot J.C."/>
        </authorList>
    </citation>
    <scope>NUCLEOTIDE SEQUENCE [LARGE SCALE GENOMIC DNA]</scope>
    <source>
        <strain evidence="2 3">SRW20</strain>
    </source>
</reference>
<dbReference type="PANTHER" id="PTHR11139">
    <property type="entry name" value="ATAXIA TELANGIECTASIA MUTATED ATM -RELATED"/>
    <property type="match status" value="1"/>
</dbReference>
<dbReference type="PANTHER" id="PTHR11139:SF1">
    <property type="entry name" value="TRANSFORMATION_TRANSCRIPTION DOMAIN-ASSOCIATED PROTEIN"/>
    <property type="match status" value="1"/>
</dbReference>
<gene>
    <name evidence="2" type="ORF">CVT26_012095</name>
</gene>
<comment type="caution">
    <text evidence="2">The sequence shown here is derived from an EMBL/GenBank/DDBJ whole genome shotgun (WGS) entry which is preliminary data.</text>
</comment>
<dbReference type="PROSITE" id="PS50290">
    <property type="entry name" value="PI3_4_KINASE_3"/>
    <property type="match status" value="1"/>
</dbReference>
<accession>A0A409W9G5</accession>
<feature type="non-terminal residue" evidence="2">
    <location>
        <position position="1"/>
    </location>
</feature>
<proteinExistence type="predicted"/>
<evidence type="ECO:0000313" key="3">
    <source>
        <dbReference type="Proteomes" id="UP000284706"/>
    </source>
</evidence>
<dbReference type="GO" id="GO:0000124">
    <property type="term" value="C:SAGA complex"/>
    <property type="evidence" value="ECO:0007669"/>
    <property type="project" value="TreeGrafter"/>
</dbReference>
<dbReference type="GO" id="GO:0006355">
    <property type="term" value="P:regulation of DNA-templated transcription"/>
    <property type="evidence" value="ECO:0007669"/>
    <property type="project" value="TreeGrafter"/>
</dbReference>
<dbReference type="EMBL" id="NHYE01005286">
    <property type="protein sequence ID" value="PPQ75134.1"/>
    <property type="molecule type" value="Genomic_DNA"/>
</dbReference>
<sequence length="280" mass="31789">PNVRLYQTDSSYVSLGDIYDLHCEEQGFSREEPMLFVGEKVRKVLRDYRQQSSKKQPTKVEYVTLKKDTCDEVSAKMVPDDVLSNYMYRTMEDSYELWRMRKQFALQIAACSFMTFVFCLSSRHPARFQISRSTGLIAMTELFPGVNSQLPLFATSDVVPFRLTPNMQHFLGPIFTEGVLASGIMAIGRSLTEPEGRSDGMVQYARPPMCVLSHIDNIVKRAENMACKLERENSVVNNGTMQNADNPNPTPVIQTVTNLISIATNPIQLAKMGELYQPWF</sequence>
<dbReference type="InterPro" id="IPR050517">
    <property type="entry name" value="DDR_Repair_Kinase"/>
</dbReference>
<dbReference type="GO" id="GO:0006281">
    <property type="term" value="P:DNA repair"/>
    <property type="evidence" value="ECO:0007669"/>
    <property type="project" value="TreeGrafter"/>
</dbReference>
<dbReference type="Proteomes" id="UP000284706">
    <property type="component" value="Unassembled WGS sequence"/>
</dbReference>
<dbReference type="SUPFAM" id="SSF56112">
    <property type="entry name" value="Protein kinase-like (PK-like)"/>
    <property type="match status" value="1"/>
</dbReference>
<evidence type="ECO:0000313" key="2">
    <source>
        <dbReference type="EMBL" id="PPQ75134.1"/>
    </source>
</evidence>
<protein>
    <recommendedName>
        <fullName evidence="1">PI3K/PI4K catalytic domain-containing protein</fullName>
    </recommendedName>
</protein>
<dbReference type="CDD" id="cd05163">
    <property type="entry name" value="PIKK_TRRAP"/>
    <property type="match status" value="1"/>
</dbReference>
<dbReference type="Gene3D" id="1.10.1070.11">
    <property type="entry name" value="Phosphatidylinositol 3-/4-kinase, catalytic domain"/>
    <property type="match status" value="1"/>
</dbReference>
<dbReference type="Pfam" id="PF00454">
    <property type="entry name" value="PI3_PI4_kinase"/>
    <property type="match status" value="1"/>
</dbReference>
<dbReference type="GO" id="GO:0005634">
    <property type="term" value="C:nucleus"/>
    <property type="evidence" value="ECO:0007669"/>
    <property type="project" value="TreeGrafter"/>
</dbReference>
<dbReference type="InterPro" id="IPR000403">
    <property type="entry name" value="PI3/4_kinase_cat_dom"/>
</dbReference>
<dbReference type="InterPro" id="IPR011009">
    <property type="entry name" value="Kinase-like_dom_sf"/>
</dbReference>
<keyword evidence="3" id="KW-1185">Reference proteome</keyword>
<organism evidence="2 3">
    <name type="scientific">Gymnopilus dilepis</name>
    <dbReference type="NCBI Taxonomy" id="231916"/>
    <lineage>
        <taxon>Eukaryota</taxon>
        <taxon>Fungi</taxon>
        <taxon>Dikarya</taxon>
        <taxon>Basidiomycota</taxon>
        <taxon>Agaricomycotina</taxon>
        <taxon>Agaricomycetes</taxon>
        <taxon>Agaricomycetidae</taxon>
        <taxon>Agaricales</taxon>
        <taxon>Agaricineae</taxon>
        <taxon>Hymenogastraceae</taxon>
        <taxon>Gymnopilus</taxon>
    </lineage>
</organism>
<dbReference type="GO" id="GO:0035267">
    <property type="term" value="C:NuA4 histone acetyltransferase complex"/>
    <property type="evidence" value="ECO:0007669"/>
    <property type="project" value="TreeGrafter"/>
</dbReference>
<name>A0A409W9G5_9AGAR</name>
<evidence type="ECO:0000259" key="1">
    <source>
        <dbReference type="PROSITE" id="PS50290"/>
    </source>
</evidence>